<keyword evidence="1" id="KW-1133">Transmembrane helix</keyword>
<dbReference type="EMBL" id="PPTU01000006">
    <property type="protein sequence ID" value="RDB71628.1"/>
    <property type="molecule type" value="Genomic_DNA"/>
</dbReference>
<evidence type="ECO:0000313" key="3">
    <source>
        <dbReference type="Proteomes" id="UP000253970"/>
    </source>
</evidence>
<name>A0A369MIQ8_EGGLN</name>
<feature type="transmembrane region" description="Helical" evidence="1">
    <location>
        <begin position="277"/>
        <end position="301"/>
    </location>
</feature>
<feature type="transmembrane region" description="Helical" evidence="1">
    <location>
        <begin position="186"/>
        <end position="211"/>
    </location>
</feature>
<reference evidence="2 3" key="1">
    <citation type="journal article" date="2018" name="Elife">
        <title>Discovery and characterization of a prevalent human gut bacterial enzyme sufficient for the inactivation of a family of plant toxins.</title>
        <authorList>
            <person name="Koppel N."/>
            <person name="Bisanz J.E."/>
            <person name="Pandelia M.E."/>
            <person name="Turnbaugh P.J."/>
            <person name="Balskus E.P."/>
        </authorList>
    </citation>
    <scope>NUCLEOTIDE SEQUENCE [LARGE SCALE GENOMIC DNA]</scope>
    <source>
        <strain evidence="2 3">W1 BHI 6</strain>
    </source>
</reference>
<gene>
    <name evidence="2" type="ORF">C1875_05445</name>
</gene>
<feature type="transmembrane region" description="Helical" evidence="1">
    <location>
        <begin position="20"/>
        <end position="39"/>
    </location>
</feature>
<evidence type="ECO:0000256" key="1">
    <source>
        <dbReference type="SAM" id="Phobius"/>
    </source>
</evidence>
<feature type="transmembrane region" description="Helical" evidence="1">
    <location>
        <begin position="218"/>
        <end position="240"/>
    </location>
</feature>
<sequence length="311" mass="32455">MFNLLKSDIYRLVHGKMLWVSLTMLALLVAGAVGLLWFATTPTFAQMVNDQAAANAEEAGSASSSDAGLKIAASNGADLAPDEVASLNEKTMDSRTYSYAQILVASTAIGILSSLIAALYLASDFDTGYAKNVFAGRTRRASYYAEKLVLCGILCAVFLLAGMFLCDAAFALSGFSVRRVESFGEYWAWAGLAWLACMVYVTATAVVVWLARSKTAGVVFAILVASGLFASILMTVAQALSPAIPLLGELAKWLPANGMKLLMSGGAGLLSSTEGTALAGLTVPAQIGMVSTVAVAACAVLSQTLCKRKDV</sequence>
<dbReference type="Proteomes" id="UP000253970">
    <property type="component" value="Unassembled WGS sequence"/>
</dbReference>
<keyword evidence="1" id="KW-0472">Membrane</keyword>
<accession>A0A369MIQ8</accession>
<proteinExistence type="predicted"/>
<protein>
    <submittedName>
        <fullName evidence="2">Uncharacterized protein</fullName>
    </submittedName>
</protein>
<keyword evidence="1" id="KW-0812">Transmembrane</keyword>
<feature type="transmembrane region" description="Helical" evidence="1">
    <location>
        <begin position="148"/>
        <end position="174"/>
    </location>
</feature>
<feature type="transmembrane region" description="Helical" evidence="1">
    <location>
        <begin position="99"/>
        <end position="122"/>
    </location>
</feature>
<dbReference type="AlphaFoldDB" id="A0A369MIQ8"/>
<comment type="caution">
    <text evidence="2">The sequence shown here is derived from an EMBL/GenBank/DDBJ whole genome shotgun (WGS) entry which is preliminary data.</text>
</comment>
<evidence type="ECO:0000313" key="2">
    <source>
        <dbReference type="EMBL" id="RDB71628.1"/>
    </source>
</evidence>
<dbReference type="RefSeq" id="WP_147271363.1">
    <property type="nucleotide sequence ID" value="NZ_JADNER010000005.1"/>
</dbReference>
<organism evidence="2 3">
    <name type="scientific">Eggerthella lenta</name>
    <name type="common">Eubacterium lentum</name>
    <dbReference type="NCBI Taxonomy" id="84112"/>
    <lineage>
        <taxon>Bacteria</taxon>
        <taxon>Bacillati</taxon>
        <taxon>Actinomycetota</taxon>
        <taxon>Coriobacteriia</taxon>
        <taxon>Eggerthellales</taxon>
        <taxon>Eggerthellaceae</taxon>
        <taxon>Eggerthella</taxon>
    </lineage>
</organism>